<organism evidence="1">
    <name type="scientific">Trichuris suis</name>
    <name type="common">pig whipworm</name>
    <dbReference type="NCBI Taxonomy" id="68888"/>
    <lineage>
        <taxon>Eukaryota</taxon>
        <taxon>Metazoa</taxon>
        <taxon>Ecdysozoa</taxon>
        <taxon>Nematoda</taxon>
        <taxon>Enoplea</taxon>
        <taxon>Dorylaimia</taxon>
        <taxon>Trichinellida</taxon>
        <taxon>Trichuridae</taxon>
        <taxon>Trichuris</taxon>
    </lineage>
</organism>
<dbReference type="EMBL" id="KL367474">
    <property type="protein sequence ID" value="KFD73228.1"/>
    <property type="molecule type" value="Genomic_DNA"/>
</dbReference>
<gene>
    <name evidence="1" type="ORF">M514_14568</name>
</gene>
<sequence>MLSAVAKEELATIRTTVILFLNTLAYSFYVSEGSLKVCYAKSRVVADLPSFASRPNALLMLR</sequence>
<protein>
    <submittedName>
        <fullName evidence="1">Uncharacterized protein</fullName>
    </submittedName>
</protein>
<evidence type="ECO:0000313" key="1">
    <source>
        <dbReference type="EMBL" id="KFD73228.1"/>
    </source>
</evidence>
<dbReference type="AlphaFoldDB" id="A0A085NUT2"/>
<dbReference type="Proteomes" id="UP000030758">
    <property type="component" value="Unassembled WGS sequence"/>
</dbReference>
<reference evidence="1" key="1">
    <citation type="journal article" date="2014" name="Nat. Genet.">
        <title>Genome and transcriptome of the porcine whipworm Trichuris suis.</title>
        <authorList>
            <person name="Jex A.R."/>
            <person name="Nejsum P."/>
            <person name="Schwarz E.M."/>
            <person name="Hu L."/>
            <person name="Young N.D."/>
            <person name="Hall R.S."/>
            <person name="Korhonen P.K."/>
            <person name="Liao S."/>
            <person name="Thamsborg S."/>
            <person name="Xia J."/>
            <person name="Xu P."/>
            <person name="Wang S."/>
            <person name="Scheerlinck J.P."/>
            <person name="Hofmann A."/>
            <person name="Sternberg P.W."/>
            <person name="Wang J."/>
            <person name="Gasser R.B."/>
        </authorList>
    </citation>
    <scope>NUCLEOTIDE SEQUENCE [LARGE SCALE GENOMIC DNA]</scope>
    <source>
        <strain evidence="1">DCEP-RM93F</strain>
    </source>
</reference>
<proteinExistence type="predicted"/>
<accession>A0A085NUT2</accession>
<name>A0A085NUT2_9BILA</name>